<gene>
    <name evidence="7" type="ORF">J6I44_17460</name>
</gene>
<evidence type="ECO:0000256" key="5">
    <source>
        <dbReference type="ARBA" id="ARBA00022825"/>
    </source>
</evidence>
<sequence length="374" mass="41724">MKSKDPLRIEELKERSFDKPEELSHQFEKVNLKTFALPEGTIPRLERNWEQPGVYNVVAELESKRIEYEKEQLVKPTPVPNIPVTPLGKSCLKEFGDVESIIGQRQATAPARYFPEKSKIDLEIAEQMRRRRKDEDLPTNVFGTDERYIYQDTSFPWRTVGRVWTASGACTGCTIGPRLVLTASHCINWQSGGGAGWVKFSPGYYNSNGPWGEFYATRVIYWNKAQGGLSDLETAFDYVVLVMNDYVGNRVGYPGYRTYSDSWDDLDVWQHMGYPGDLTSTQRPAYEGECAISSVSSESTSGQDGYVLGHFNDITGGHSGGPVWGWWDGEGWPRVVGVQSAESSSPAFNTSGDNEFGGGPGLSALISYARSNYP</sequence>
<keyword evidence="5 6" id="KW-0720">Serine protease</keyword>
<dbReference type="InterPro" id="IPR009003">
    <property type="entry name" value="Peptidase_S1_PA"/>
</dbReference>
<dbReference type="InterPro" id="IPR043504">
    <property type="entry name" value="Peptidase_S1_PA_chymotrypsin"/>
</dbReference>
<keyword evidence="8" id="KW-1185">Reference proteome</keyword>
<name>A0ABT3PS16_9BACT</name>
<evidence type="ECO:0000256" key="2">
    <source>
        <dbReference type="ARBA" id="ARBA00022670"/>
    </source>
</evidence>
<dbReference type="Gene3D" id="2.40.10.10">
    <property type="entry name" value="Trypsin-like serine proteases"/>
    <property type="match status" value="2"/>
</dbReference>
<keyword evidence="3" id="KW-0732">Signal</keyword>
<accession>A0ABT3PS16</accession>
<evidence type="ECO:0000256" key="3">
    <source>
        <dbReference type="ARBA" id="ARBA00022729"/>
    </source>
</evidence>
<dbReference type="EMBL" id="JAGGJA010000015">
    <property type="protein sequence ID" value="MCW9708653.1"/>
    <property type="molecule type" value="Genomic_DNA"/>
</dbReference>
<evidence type="ECO:0000256" key="6">
    <source>
        <dbReference type="RuleBase" id="RU004296"/>
    </source>
</evidence>
<dbReference type="RefSeq" id="WP_265767450.1">
    <property type="nucleotide sequence ID" value="NZ_JAGGJA010000015.1"/>
</dbReference>
<evidence type="ECO:0000256" key="4">
    <source>
        <dbReference type="ARBA" id="ARBA00022801"/>
    </source>
</evidence>
<dbReference type="PANTHER" id="PTHR15462:SF8">
    <property type="entry name" value="SERINE PROTEASE"/>
    <property type="match status" value="1"/>
</dbReference>
<dbReference type="InterPro" id="IPR018114">
    <property type="entry name" value="TRYPSIN_HIS"/>
</dbReference>
<proteinExistence type="inferred from homology"/>
<protein>
    <recommendedName>
        <fullName evidence="6">Serine protease</fullName>
        <ecNumber evidence="6">3.4.21.-</ecNumber>
    </recommendedName>
</protein>
<dbReference type="Proteomes" id="UP001207918">
    <property type="component" value="Unassembled WGS sequence"/>
</dbReference>
<organism evidence="7 8">
    <name type="scientific">Fodinibius salsisoli</name>
    <dbReference type="NCBI Taxonomy" id="2820877"/>
    <lineage>
        <taxon>Bacteria</taxon>
        <taxon>Pseudomonadati</taxon>
        <taxon>Balneolota</taxon>
        <taxon>Balneolia</taxon>
        <taxon>Balneolales</taxon>
        <taxon>Balneolaceae</taxon>
        <taxon>Fodinibius</taxon>
    </lineage>
</organism>
<evidence type="ECO:0000256" key="1">
    <source>
        <dbReference type="ARBA" id="ARBA00008764"/>
    </source>
</evidence>
<dbReference type="PROSITE" id="PS00134">
    <property type="entry name" value="TRYPSIN_HIS"/>
    <property type="match status" value="1"/>
</dbReference>
<evidence type="ECO:0000313" key="8">
    <source>
        <dbReference type="Proteomes" id="UP001207918"/>
    </source>
</evidence>
<dbReference type="InterPro" id="IPR008256">
    <property type="entry name" value="Peptidase_S1B"/>
</dbReference>
<dbReference type="InterPro" id="IPR050966">
    <property type="entry name" value="Glutamyl_endopeptidase"/>
</dbReference>
<keyword evidence="4 6" id="KW-0378">Hydrolase</keyword>
<comment type="similarity">
    <text evidence="1 6">Belongs to the peptidase S1B family.</text>
</comment>
<evidence type="ECO:0000313" key="7">
    <source>
        <dbReference type="EMBL" id="MCW9708653.1"/>
    </source>
</evidence>
<dbReference type="SUPFAM" id="SSF50494">
    <property type="entry name" value="Trypsin-like serine proteases"/>
    <property type="match status" value="1"/>
</dbReference>
<reference evidence="7 8" key="1">
    <citation type="submission" date="2021-03" db="EMBL/GenBank/DDBJ databases">
        <title>Aliifodinibius sp. nov., a new bacterium isolated from saline soil.</title>
        <authorList>
            <person name="Galisteo C."/>
            <person name="De La Haba R."/>
            <person name="Sanchez-Porro C."/>
            <person name="Ventosa A."/>
        </authorList>
    </citation>
    <scope>NUCLEOTIDE SEQUENCE [LARGE SCALE GENOMIC DNA]</scope>
    <source>
        <strain evidence="7 8">1BSP15-2V2</strain>
    </source>
</reference>
<keyword evidence="2 6" id="KW-0645">Protease</keyword>
<dbReference type="PRINTS" id="PR00839">
    <property type="entry name" value="V8PROTEASE"/>
</dbReference>
<comment type="caution">
    <text evidence="7">The sequence shown here is derived from an EMBL/GenBank/DDBJ whole genome shotgun (WGS) entry which is preliminary data.</text>
</comment>
<dbReference type="PANTHER" id="PTHR15462">
    <property type="entry name" value="SERINE PROTEASE"/>
    <property type="match status" value="1"/>
</dbReference>
<dbReference type="EC" id="3.4.21.-" evidence="6"/>